<reference evidence="4 5" key="1">
    <citation type="submission" date="2019-07" db="EMBL/GenBank/DDBJ databases">
        <title>Paenibacillus thiaminolyticus NRRL B-4156.</title>
        <authorList>
            <person name="Hehnly C."/>
            <person name="Zhang L."/>
        </authorList>
    </citation>
    <scope>NUCLEOTIDE SEQUENCE [LARGE SCALE GENOMIC DNA]</scope>
    <source>
        <strain evidence="4 5">NRRL B-4156</strain>
    </source>
</reference>
<protein>
    <submittedName>
        <fullName evidence="3 4">Glycosyltransferase</fullName>
    </submittedName>
</protein>
<dbReference type="InterPro" id="IPR019734">
    <property type="entry name" value="TPR_rpt"/>
</dbReference>
<dbReference type="PANTHER" id="PTHR43630:SF2">
    <property type="entry name" value="GLYCOSYLTRANSFERASE"/>
    <property type="match status" value="1"/>
</dbReference>
<dbReference type="Gene3D" id="1.25.40.10">
    <property type="entry name" value="Tetratricopeptide repeat domain"/>
    <property type="match status" value="1"/>
</dbReference>
<dbReference type="EMBL" id="JAMDMM010000066">
    <property type="protein sequence ID" value="MCY9610932.1"/>
    <property type="molecule type" value="Genomic_DNA"/>
</dbReference>
<dbReference type="CDD" id="cd02511">
    <property type="entry name" value="Beta4Glucosyltransferase"/>
    <property type="match status" value="1"/>
</dbReference>
<dbReference type="Proteomes" id="UP001209276">
    <property type="component" value="Unassembled WGS sequence"/>
</dbReference>
<accession>A0AAP9DQV3</accession>
<dbReference type="EMBL" id="CP041405">
    <property type="protein sequence ID" value="QDM42463.1"/>
    <property type="molecule type" value="Genomic_DNA"/>
</dbReference>
<dbReference type="InterPro" id="IPR011990">
    <property type="entry name" value="TPR-like_helical_dom_sf"/>
</dbReference>
<dbReference type="InterPro" id="IPR029044">
    <property type="entry name" value="Nucleotide-diphossugar_trans"/>
</dbReference>
<gene>
    <name evidence="4" type="ORF">FLT43_02300</name>
    <name evidence="3" type="ORF">M5W83_27685</name>
</gene>
<dbReference type="SUPFAM" id="SSF48452">
    <property type="entry name" value="TPR-like"/>
    <property type="match status" value="1"/>
</dbReference>
<keyword evidence="1" id="KW-0802">TPR repeat</keyword>
<dbReference type="Pfam" id="PF00535">
    <property type="entry name" value="Glycos_transf_2"/>
    <property type="match status" value="1"/>
</dbReference>
<proteinExistence type="predicted"/>
<dbReference type="PROSITE" id="PS50005">
    <property type="entry name" value="TPR"/>
    <property type="match status" value="1"/>
</dbReference>
<evidence type="ECO:0000256" key="1">
    <source>
        <dbReference type="PROSITE-ProRule" id="PRU00339"/>
    </source>
</evidence>
<name>A0AAP9DQV3_PANTH</name>
<reference evidence="3 6" key="2">
    <citation type="submission" date="2022-05" db="EMBL/GenBank/DDBJ databases">
        <title>Genome Sequencing of Bee-Associated Microbes.</title>
        <authorList>
            <person name="Dunlap C."/>
        </authorList>
    </citation>
    <scope>NUCLEOTIDE SEQUENCE [LARGE SCALE GENOMIC DNA]</scope>
    <source>
        <strain evidence="3 6">NRRL B-14613</strain>
    </source>
</reference>
<dbReference type="Proteomes" id="UP000315377">
    <property type="component" value="Chromosome"/>
</dbReference>
<dbReference type="Gene3D" id="3.90.550.10">
    <property type="entry name" value="Spore Coat Polysaccharide Biosynthesis Protein SpsA, Chain A"/>
    <property type="match status" value="1"/>
</dbReference>
<feature type="repeat" description="TPR" evidence="1">
    <location>
        <begin position="262"/>
        <end position="295"/>
    </location>
</feature>
<evidence type="ECO:0000313" key="6">
    <source>
        <dbReference type="Proteomes" id="UP001209276"/>
    </source>
</evidence>
<evidence type="ECO:0000313" key="5">
    <source>
        <dbReference type="Proteomes" id="UP000315377"/>
    </source>
</evidence>
<keyword evidence="6" id="KW-1185">Reference proteome</keyword>
<dbReference type="InterPro" id="IPR001173">
    <property type="entry name" value="Glyco_trans_2-like"/>
</dbReference>
<evidence type="ECO:0000313" key="4">
    <source>
        <dbReference type="EMBL" id="QDM42463.1"/>
    </source>
</evidence>
<dbReference type="AlphaFoldDB" id="A0AAP9DQV3"/>
<dbReference type="PANTHER" id="PTHR43630">
    <property type="entry name" value="POLY-BETA-1,6-N-ACETYL-D-GLUCOSAMINE SYNTHASE"/>
    <property type="match status" value="1"/>
</dbReference>
<feature type="domain" description="Glycosyltransferase 2-like" evidence="2">
    <location>
        <begin position="5"/>
        <end position="91"/>
    </location>
</feature>
<evidence type="ECO:0000259" key="2">
    <source>
        <dbReference type="Pfam" id="PF00535"/>
    </source>
</evidence>
<dbReference type="RefSeq" id="WP_087443522.1">
    <property type="nucleotide sequence ID" value="NZ_CABMNB010000036.1"/>
</dbReference>
<sequence>MITISLCMIVRNEEESLAKCLSSVKGIAEEIIIVDTGSTDRTKEIARQFTDRIFDFEWIDDFSAARNYAFSKATKKYILWLDADDIIKEKDRLLFIQLKKKLSLDVDSVTMHYYLAVDEAGNVTCSLKRNRLVRRDRNFQWIGAVHEFLAVNGNIQSSEIGITHCKNKVYTDRNLQIYLKREREGKPFTPRDLYYFANELRDHAHYRKAILYYEQFLDGKQGWIEDNIQACLKMGDCYAKLEDKEKFIESICLTLIYDKPRAEFCCTMGNYFLENQQYQSAIYWFTTATDYKPDSNHMGMDNPSYYTWLPHLQLCFCYDRLGQHEKANEHNERALSYHSQHPSMLYNTEYFRKLFAERTKEIEN</sequence>
<dbReference type="SUPFAM" id="SSF53448">
    <property type="entry name" value="Nucleotide-diphospho-sugar transferases"/>
    <property type="match status" value="1"/>
</dbReference>
<organism evidence="4 5">
    <name type="scientific">Paenibacillus thiaminolyticus</name>
    <name type="common">Bacillus thiaminolyticus</name>
    <dbReference type="NCBI Taxonomy" id="49283"/>
    <lineage>
        <taxon>Bacteria</taxon>
        <taxon>Bacillati</taxon>
        <taxon>Bacillota</taxon>
        <taxon>Bacilli</taxon>
        <taxon>Bacillales</taxon>
        <taxon>Paenibacillaceae</taxon>
        <taxon>Paenibacillus</taxon>
    </lineage>
</organism>
<evidence type="ECO:0000313" key="3">
    <source>
        <dbReference type="EMBL" id="MCY9610932.1"/>
    </source>
</evidence>
<dbReference type="GeneID" id="76994815"/>